<dbReference type="KEGG" id="afx:JZ786_19695"/>
<gene>
    <name evidence="7" type="ORF">JZ786_19695</name>
</gene>
<dbReference type="GO" id="GO:0003700">
    <property type="term" value="F:DNA-binding transcription factor activity"/>
    <property type="evidence" value="ECO:0007669"/>
    <property type="project" value="TreeGrafter"/>
</dbReference>
<name>A0A9X7VX34_9BACL</name>
<evidence type="ECO:0000313" key="7">
    <source>
        <dbReference type="EMBL" id="QSO46648.1"/>
    </source>
</evidence>
<keyword evidence="2" id="KW-0238">DNA-binding</keyword>
<dbReference type="InterPro" id="IPR036388">
    <property type="entry name" value="WH-like_DNA-bd_sf"/>
</dbReference>
<dbReference type="Pfam" id="PF13545">
    <property type="entry name" value="HTH_Crp_2"/>
    <property type="match status" value="1"/>
</dbReference>
<dbReference type="AlphaFoldDB" id="A0A9X7VX34"/>
<dbReference type="InterPro" id="IPR012318">
    <property type="entry name" value="HTH_CRP"/>
</dbReference>
<keyword evidence="3" id="KW-0010">Activator</keyword>
<dbReference type="InterPro" id="IPR000595">
    <property type="entry name" value="cNMP-bd_dom"/>
</dbReference>
<evidence type="ECO:0000259" key="5">
    <source>
        <dbReference type="PROSITE" id="PS50042"/>
    </source>
</evidence>
<dbReference type="GO" id="GO:0003677">
    <property type="term" value="F:DNA binding"/>
    <property type="evidence" value="ECO:0007669"/>
    <property type="project" value="UniProtKB-KW"/>
</dbReference>
<dbReference type="SUPFAM" id="SSF46785">
    <property type="entry name" value="Winged helix' DNA-binding domain"/>
    <property type="match status" value="1"/>
</dbReference>
<evidence type="ECO:0000256" key="1">
    <source>
        <dbReference type="ARBA" id="ARBA00023015"/>
    </source>
</evidence>
<dbReference type="SUPFAM" id="SSF51206">
    <property type="entry name" value="cAMP-binding domain-like"/>
    <property type="match status" value="1"/>
</dbReference>
<dbReference type="SMART" id="SM00419">
    <property type="entry name" value="HTH_CRP"/>
    <property type="match status" value="1"/>
</dbReference>
<dbReference type="Proteomes" id="UP000663505">
    <property type="component" value="Chromosome"/>
</dbReference>
<dbReference type="GO" id="GO:0005829">
    <property type="term" value="C:cytosol"/>
    <property type="evidence" value="ECO:0007669"/>
    <property type="project" value="TreeGrafter"/>
</dbReference>
<dbReference type="EMBL" id="CP071182">
    <property type="protein sequence ID" value="QSO46648.1"/>
    <property type="molecule type" value="Genomic_DNA"/>
</dbReference>
<protein>
    <submittedName>
        <fullName evidence="7">Crp/Fnr family transcriptional regulator</fullName>
    </submittedName>
</protein>
<dbReference type="Pfam" id="PF00027">
    <property type="entry name" value="cNMP_binding"/>
    <property type="match status" value="1"/>
</dbReference>
<dbReference type="Gene3D" id="2.60.120.10">
    <property type="entry name" value="Jelly Rolls"/>
    <property type="match status" value="1"/>
</dbReference>
<dbReference type="PROSITE" id="PS51063">
    <property type="entry name" value="HTH_CRP_2"/>
    <property type="match status" value="1"/>
</dbReference>
<evidence type="ECO:0000256" key="2">
    <source>
        <dbReference type="ARBA" id="ARBA00023125"/>
    </source>
</evidence>
<accession>A0A9X7VX34</accession>
<evidence type="ECO:0000259" key="6">
    <source>
        <dbReference type="PROSITE" id="PS51063"/>
    </source>
</evidence>
<dbReference type="PROSITE" id="PS50042">
    <property type="entry name" value="CNMP_BINDING_3"/>
    <property type="match status" value="1"/>
</dbReference>
<dbReference type="CDD" id="cd00038">
    <property type="entry name" value="CAP_ED"/>
    <property type="match status" value="1"/>
</dbReference>
<dbReference type="InterPro" id="IPR018490">
    <property type="entry name" value="cNMP-bd_dom_sf"/>
</dbReference>
<reference evidence="7 8" key="1">
    <citation type="submission" date="2021-02" db="EMBL/GenBank/DDBJ databases">
        <title>Alicyclobacillus curvatus sp. nov. and Alicyclobacillus mengziensis sp. nov., two acidophilic bacteria isolated from acid mine drainage.</title>
        <authorList>
            <person name="Huang Y."/>
        </authorList>
    </citation>
    <scope>NUCLEOTIDE SEQUENCE [LARGE SCALE GENOMIC DNA]</scope>
    <source>
        <strain evidence="7 8">S30H14</strain>
    </source>
</reference>
<keyword evidence="1" id="KW-0805">Transcription regulation</keyword>
<sequence length="227" mass="26083">MRDFFSVLPLFADVPESALESLSKISHVVYHPKNKTLIAQEANESTVFFIRSGYVKLSRLDEEGRECIHRVVKDGFFLPGTSLFYHDPSPISACCITKTSVIEVPQIEFERWIEQFPKAMIRVAGEMNRRLYLMYQWAHQLAVSGISERVHFLLTQLATTYGYTEEDGVHIDLPVTQTEVAQMLGVSRESVNRIWSSLVRSHVLRVQDQSWVLSPDWQMQASYLLLS</sequence>
<proteinExistence type="predicted"/>
<evidence type="ECO:0000313" key="8">
    <source>
        <dbReference type="Proteomes" id="UP000663505"/>
    </source>
</evidence>
<feature type="domain" description="Cyclic nucleotide-binding" evidence="5">
    <location>
        <begin position="10"/>
        <end position="130"/>
    </location>
</feature>
<keyword evidence="8" id="KW-1185">Reference proteome</keyword>
<dbReference type="InterPro" id="IPR036390">
    <property type="entry name" value="WH_DNA-bd_sf"/>
</dbReference>
<dbReference type="InterPro" id="IPR050397">
    <property type="entry name" value="Env_Response_Regulators"/>
</dbReference>
<evidence type="ECO:0000256" key="4">
    <source>
        <dbReference type="ARBA" id="ARBA00023163"/>
    </source>
</evidence>
<dbReference type="SMART" id="SM00100">
    <property type="entry name" value="cNMP"/>
    <property type="match status" value="1"/>
</dbReference>
<dbReference type="PANTHER" id="PTHR24567">
    <property type="entry name" value="CRP FAMILY TRANSCRIPTIONAL REGULATORY PROTEIN"/>
    <property type="match status" value="1"/>
</dbReference>
<evidence type="ECO:0000256" key="3">
    <source>
        <dbReference type="ARBA" id="ARBA00023159"/>
    </source>
</evidence>
<dbReference type="PANTHER" id="PTHR24567:SF28">
    <property type="entry name" value="LISTERIOLYSIN REGULATORY PROTEIN"/>
    <property type="match status" value="1"/>
</dbReference>
<dbReference type="RefSeq" id="WP_206656013.1">
    <property type="nucleotide sequence ID" value="NZ_CP071182.1"/>
</dbReference>
<organism evidence="7 8">
    <name type="scientific">Alicyclobacillus mengziensis</name>
    <dbReference type="NCBI Taxonomy" id="2931921"/>
    <lineage>
        <taxon>Bacteria</taxon>
        <taxon>Bacillati</taxon>
        <taxon>Bacillota</taxon>
        <taxon>Bacilli</taxon>
        <taxon>Bacillales</taxon>
        <taxon>Alicyclobacillaceae</taxon>
        <taxon>Alicyclobacillus</taxon>
    </lineage>
</organism>
<dbReference type="Gene3D" id="1.10.10.10">
    <property type="entry name" value="Winged helix-like DNA-binding domain superfamily/Winged helix DNA-binding domain"/>
    <property type="match status" value="1"/>
</dbReference>
<keyword evidence="4" id="KW-0804">Transcription</keyword>
<feature type="domain" description="HTH crp-type" evidence="6">
    <location>
        <begin position="144"/>
        <end position="216"/>
    </location>
</feature>
<dbReference type="InterPro" id="IPR014710">
    <property type="entry name" value="RmlC-like_jellyroll"/>
</dbReference>